<dbReference type="PANTHER" id="PTHR46481:SF10">
    <property type="entry name" value="ZINC FINGER BED DOMAIN-CONTAINING PROTEIN 39"/>
    <property type="match status" value="1"/>
</dbReference>
<comment type="caution">
    <text evidence="7">The sequence shown here is derived from an EMBL/GenBank/DDBJ whole genome shotgun (WGS) entry which is preliminary data.</text>
</comment>
<dbReference type="STRING" id="151549.A0A4C1T802"/>
<dbReference type="InterPro" id="IPR052035">
    <property type="entry name" value="ZnF_BED_domain_contain"/>
</dbReference>
<dbReference type="SUPFAM" id="SSF53098">
    <property type="entry name" value="Ribonuclease H-like"/>
    <property type="match status" value="1"/>
</dbReference>
<keyword evidence="5" id="KW-0539">Nucleus</keyword>
<dbReference type="PANTHER" id="PTHR46481">
    <property type="entry name" value="ZINC FINGER BED DOMAIN-CONTAINING PROTEIN 4"/>
    <property type="match status" value="1"/>
</dbReference>
<name>A0A4C1T802_EUMVA</name>
<dbReference type="InterPro" id="IPR012337">
    <property type="entry name" value="RNaseH-like_sf"/>
</dbReference>
<dbReference type="Proteomes" id="UP000299102">
    <property type="component" value="Unassembled WGS sequence"/>
</dbReference>
<proteinExistence type="predicted"/>
<organism evidence="7 8">
    <name type="scientific">Eumeta variegata</name>
    <name type="common">Bagworm moth</name>
    <name type="synonym">Eumeta japonica</name>
    <dbReference type="NCBI Taxonomy" id="151549"/>
    <lineage>
        <taxon>Eukaryota</taxon>
        <taxon>Metazoa</taxon>
        <taxon>Ecdysozoa</taxon>
        <taxon>Arthropoda</taxon>
        <taxon>Hexapoda</taxon>
        <taxon>Insecta</taxon>
        <taxon>Pterygota</taxon>
        <taxon>Neoptera</taxon>
        <taxon>Endopterygota</taxon>
        <taxon>Lepidoptera</taxon>
        <taxon>Glossata</taxon>
        <taxon>Ditrysia</taxon>
        <taxon>Tineoidea</taxon>
        <taxon>Psychidae</taxon>
        <taxon>Oiketicinae</taxon>
        <taxon>Eumeta</taxon>
    </lineage>
</organism>
<evidence type="ECO:0000313" key="8">
    <source>
        <dbReference type="Proteomes" id="UP000299102"/>
    </source>
</evidence>
<accession>A0A4C1T802</accession>
<evidence type="ECO:0000256" key="6">
    <source>
        <dbReference type="SAM" id="MobiDB-lite"/>
    </source>
</evidence>
<dbReference type="GO" id="GO:0005634">
    <property type="term" value="C:nucleus"/>
    <property type="evidence" value="ECO:0007669"/>
    <property type="project" value="UniProtKB-SubCell"/>
</dbReference>
<keyword evidence="2" id="KW-0479">Metal-binding</keyword>
<keyword evidence="8" id="KW-1185">Reference proteome</keyword>
<comment type="subcellular location">
    <subcellularLocation>
        <location evidence="1">Nucleus</location>
    </subcellularLocation>
</comment>
<keyword evidence="4" id="KW-0862">Zinc</keyword>
<evidence type="ECO:0000256" key="3">
    <source>
        <dbReference type="ARBA" id="ARBA00022771"/>
    </source>
</evidence>
<dbReference type="SUPFAM" id="SSF140996">
    <property type="entry name" value="Hermes dimerisation domain"/>
    <property type="match status" value="1"/>
</dbReference>
<sequence>MDAPLSKFHGEENRQYLKRQAEKEEQKLEAKLKRRKSEISIATGSTNISSGGQLVQTTIFKMEQARALKASMWPDDHEISRRIDKSIMDLIIVDMLPYSIVDSEAFRRLNFTDPHSPQKYFKSEKYFRTTLMPQTYEIVSKKVYDLIANCEWISGTCDIWTNPPKTCSLLSLTGHFIMGPKRLKVILGAKVLENDHTGQYIDEKLQEMITKWNINKKLFLILRDNAKNMVSATRDQYYESLGCTHITAVYLRMKRDWYKTRARVGKRGAYYTGNESKRGKRGKVKLDPLLTPPQPLKTLFDGSDPDSSHFLQHILEYNNCFRMTSFGANIIREGGFMPTCKIQGQIYHLHGSMVPTPDEPHQFLQIYFISSMVDQLNVRCNIQEHNS</sequence>
<gene>
    <name evidence="7" type="primary">ZBED6</name>
    <name evidence="7" type="ORF">EVAR_76386_1</name>
</gene>
<evidence type="ECO:0000313" key="7">
    <source>
        <dbReference type="EMBL" id="GBP10542.1"/>
    </source>
</evidence>
<evidence type="ECO:0000256" key="1">
    <source>
        <dbReference type="ARBA" id="ARBA00004123"/>
    </source>
</evidence>
<dbReference type="OrthoDB" id="7699631at2759"/>
<dbReference type="AlphaFoldDB" id="A0A4C1T802"/>
<protein>
    <submittedName>
        <fullName evidence="7">Zinc finger BED domain-containing protein 6</fullName>
    </submittedName>
</protein>
<dbReference type="GO" id="GO:0008270">
    <property type="term" value="F:zinc ion binding"/>
    <property type="evidence" value="ECO:0007669"/>
    <property type="project" value="UniProtKB-KW"/>
</dbReference>
<feature type="region of interest" description="Disordered" evidence="6">
    <location>
        <begin position="1"/>
        <end position="22"/>
    </location>
</feature>
<keyword evidence="3" id="KW-0863">Zinc-finger</keyword>
<evidence type="ECO:0000256" key="5">
    <source>
        <dbReference type="ARBA" id="ARBA00023242"/>
    </source>
</evidence>
<evidence type="ECO:0000256" key="2">
    <source>
        <dbReference type="ARBA" id="ARBA00022723"/>
    </source>
</evidence>
<feature type="compositionally biased region" description="Basic and acidic residues" evidence="6">
    <location>
        <begin position="8"/>
        <end position="22"/>
    </location>
</feature>
<dbReference type="EMBL" id="BGZK01000041">
    <property type="protein sequence ID" value="GBP10542.1"/>
    <property type="molecule type" value="Genomic_DNA"/>
</dbReference>
<evidence type="ECO:0000256" key="4">
    <source>
        <dbReference type="ARBA" id="ARBA00022833"/>
    </source>
</evidence>
<reference evidence="7 8" key="1">
    <citation type="journal article" date="2019" name="Commun. Biol.">
        <title>The bagworm genome reveals a unique fibroin gene that provides high tensile strength.</title>
        <authorList>
            <person name="Kono N."/>
            <person name="Nakamura H."/>
            <person name="Ohtoshi R."/>
            <person name="Tomita M."/>
            <person name="Numata K."/>
            <person name="Arakawa K."/>
        </authorList>
    </citation>
    <scope>NUCLEOTIDE SEQUENCE [LARGE SCALE GENOMIC DNA]</scope>
</reference>